<dbReference type="FunFam" id="3.30.160.60:FF:000624">
    <property type="entry name" value="zinc finger protein 697"/>
    <property type="match status" value="1"/>
</dbReference>
<feature type="compositionally biased region" description="Polar residues" evidence="8">
    <location>
        <begin position="36"/>
        <end position="49"/>
    </location>
</feature>
<keyword evidence="3" id="KW-0677">Repeat</keyword>
<keyword evidence="2" id="KW-0479">Metal-binding</keyword>
<name>A0A7S0GQV1_9EUKA</name>
<feature type="domain" description="C2H2-type" evidence="9">
    <location>
        <begin position="96"/>
        <end position="123"/>
    </location>
</feature>
<evidence type="ECO:0000256" key="4">
    <source>
        <dbReference type="ARBA" id="ARBA00022771"/>
    </source>
</evidence>
<protein>
    <recommendedName>
        <fullName evidence="9">C2H2-type domain-containing protein</fullName>
    </recommendedName>
</protein>
<feature type="region of interest" description="Disordered" evidence="8">
    <location>
        <begin position="403"/>
        <end position="427"/>
    </location>
</feature>
<dbReference type="GO" id="GO:0000981">
    <property type="term" value="F:DNA-binding transcription factor activity, RNA polymerase II-specific"/>
    <property type="evidence" value="ECO:0007669"/>
    <property type="project" value="TreeGrafter"/>
</dbReference>
<feature type="region of interest" description="Disordered" evidence="8">
    <location>
        <begin position="143"/>
        <end position="166"/>
    </location>
</feature>
<evidence type="ECO:0000256" key="7">
    <source>
        <dbReference type="PROSITE-ProRule" id="PRU00042"/>
    </source>
</evidence>
<evidence type="ECO:0000256" key="5">
    <source>
        <dbReference type="ARBA" id="ARBA00022833"/>
    </source>
</evidence>
<sequence>MAEGLGPQASSLPHMSGEPSQRHHIRMGSLDPSLGASMSVQMAPNTSSEAYGPGGVRPRSNPPGVKPFPCPICGKRFSQKGNMKMHQRVHTGEKPFACPTCGKRFSQKGNMQTHTRIHSGVKPYECVECKQAFRQKSKLLAHMKRHQTSGSSNGSNTGPSPQQNQQQIAVQIRQLIALTKLNPSLVSKPLTMPLIPGMMPFSAASTSTTAASTHSSSDPVGPFLSTEVHSPSPYRSHSSEFALKRSLPPPPPSSLSMLTSANNSSGQGNWNSATSPALTGGDTFDASSFPPGPTPAPSSLPSHPSNNQHAHLRSHASDLLQSHVETKSNGSLSGMKRDLEASPSRPSVKEEYPSALVDEDEQPLPTKRLRLSSGRLPVAPPISALSLEEHGVSNSSSIAVGSSATLESSSLDPTGALSRYTGDEERGETCTRYGEAIHGGISNGMLSHLPSYNAHGLSSHGLSPATTGMDMMGHHSA</sequence>
<feature type="domain" description="C2H2-type" evidence="9">
    <location>
        <begin position="68"/>
        <end position="95"/>
    </location>
</feature>
<feature type="compositionally biased region" description="Polar residues" evidence="8">
    <location>
        <begin position="261"/>
        <end position="277"/>
    </location>
</feature>
<evidence type="ECO:0000256" key="8">
    <source>
        <dbReference type="SAM" id="MobiDB-lite"/>
    </source>
</evidence>
<dbReference type="FunFam" id="3.30.160.60:FF:001235">
    <property type="entry name" value="Si:ch211-119o8.6"/>
    <property type="match status" value="1"/>
</dbReference>
<dbReference type="PANTHER" id="PTHR23235:SF120">
    <property type="entry name" value="KRUPPEL-LIKE FACTOR 15"/>
    <property type="match status" value="1"/>
</dbReference>
<keyword evidence="5" id="KW-0862">Zinc</keyword>
<dbReference type="GO" id="GO:0000978">
    <property type="term" value="F:RNA polymerase II cis-regulatory region sequence-specific DNA binding"/>
    <property type="evidence" value="ECO:0007669"/>
    <property type="project" value="TreeGrafter"/>
</dbReference>
<dbReference type="SMART" id="SM00355">
    <property type="entry name" value="ZnF_C2H2"/>
    <property type="match status" value="3"/>
</dbReference>
<reference evidence="10" key="1">
    <citation type="submission" date="2021-01" db="EMBL/GenBank/DDBJ databases">
        <authorList>
            <person name="Corre E."/>
            <person name="Pelletier E."/>
            <person name="Niang G."/>
            <person name="Scheremetjew M."/>
            <person name="Finn R."/>
            <person name="Kale V."/>
            <person name="Holt S."/>
            <person name="Cochrane G."/>
            <person name="Meng A."/>
            <person name="Brown T."/>
            <person name="Cohen L."/>
        </authorList>
    </citation>
    <scope>NUCLEOTIDE SEQUENCE</scope>
    <source>
        <strain evidence="10">CCMP2058</strain>
    </source>
</reference>
<dbReference type="FunFam" id="3.30.160.60:FF:002343">
    <property type="entry name" value="Zinc finger protein 33A"/>
    <property type="match status" value="1"/>
</dbReference>
<organism evidence="10">
    <name type="scientific">Amorphochlora amoebiformis</name>
    <dbReference type="NCBI Taxonomy" id="1561963"/>
    <lineage>
        <taxon>Eukaryota</taxon>
        <taxon>Sar</taxon>
        <taxon>Rhizaria</taxon>
        <taxon>Cercozoa</taxon>
        <taxon>Chlorarachniophyceae</taxon>
        <taxon>Amorphochlora</taxon>
    </lineage>
</organism>
<dbReference type="PANTHER" id="PTHR23235">
    <property type="entry name" value="KRUEPPEL-LIKE TRANSCRIPTION FACTOR"/>
    <property type="match status" value="1"/>
</dbReference>
<dbReference type="AlphaFoldDB" id="A0A7S0GQV1"/>
<dbReference type="InterPro" id="IPR013087">
    <property type="entry name" value="Znf_C2H2_type"/>
</dbReference>
<evidence type="ECO:0000259" key="9">
    <source>
        <dbReference type="PROSITE" id="PS50157"/>
    </source>
</evidence>
<feature type="compositionally biased region" description="Polar residues" evidence="8">
    <location>
        <begin position="227"/>
        <end position="236"/>
    </location>
</feature>
<feature type="region of interest" description="Disordered" evidence="8">
    <location>
        <begin position="209"/>
        <end position="313"/>
    </location>
</feature>
<proteinExistence type="inferred from homology"/>
<evidence type="ECO:0000256" key="1">
    <source>
        <dbReference type="ARBA" id="ARBA00006991"/>
    </source>
</evidence>
<comment type="similarity">
    <text evidence="1">Belongs to the krueppel C2H2-type zinc-finger protein family.</text>
</comment>
<accession>A0A7S0GQV1</accession>
<feature type="compositionally biased region" description="Low complexity" evidence="8">
    <location>
        <begin position="148"/>
        <end position="166"/>
    </location>
</feature>
<feature type="region of interest" description="Disordered" evidence="8">
    <location>
        <begin position="1"/>
        <end position="67"/>
    </location>
</feature>
<dbReference type="Gene3D" id="3.30.160.60">
    <property type="entry name" value="Classic Zinc Finger"/>
    <property type="match status" value="3"/>
</dbReference>
<dbReference type="Pfam" id="PF00096">
    <property type="entry name" value="zf-C2H2"/>
    <property type="match status" value="3"/>
</dbReference>
<dbReference type="SUPFAM" id="SSF57667">
    <property type="entry name" value="beta-beta-alpha zinc fingers"/>
    <property type="match status" value="2"/>
</dbReference>
<feature type="domain" description="C2H2-type" evidence="9">
    <location>
        <begin position="124"/>
        <end position="151"/>
    </location>
</feature>
<gene>
    <name evidence="10" type="ORF">LAMO00422_LOCUS1599</name>
</gene>
<dbReference type="EMBL" id="HBEM01002215">
    <property type="protein sequence ID" value="CAD8431269.1"/>
    <property type="molecule type" value="Transcribed_RNA"/>
</dbReference>
<dbReference type="InterPro" id="IPR036236">
    <property type="entry name" value="Znf_C2H2_sf"/>
</dbReference>
<feature type="region of interest" description="Disordered" evidence="8">
    <location>
        <begin position="327"/>
        <end position="364"/>
    </location>
</feature>
<dbReference type="PROSITE" id="PS00028">
    <property type="entry name" value="ZINC_FINGER_C2H2_1"/>
    <property type="match status" value="3"/>
</dbReference>
<evidence type="ECO:0000256" key="3">
    <source>
        <dbReference type="ARBA" id="ARBA00022737"/>
    </source>
</evidence>
<keyword evidence="4 7" id="KW-0863">Zinc-finger</keyword>
<evidence type="ECO:0000256" key="6">
    <source>
        <dbReference type="ARBA" id="ARBA00023125"/>
    </source>
</evidence>
<evidence type="ECO:0000313" key="10">
    <source>
        <dbReference type="EMBL" id="CAD8431269.1"/>
    </source>
</evidence>
<evidence type="ECO:0000256" key="2">
    <source>
        <dbReference type="ARBA" id="ARBA00022723"/>
    </source>
</evidence>
<dbReference type="PROSITE" id="PS50157">
    <property type="entry name" value="ZINC_FINGER_C2H2_2"/>
    <property type="match status" value="3"/>
</dbReference>
<dbReference type="GO" id="GO:0008270">
    <property type="term" value="F:zinc ion binding"/>
    <property type="evidence" value="ECO:0007669"/>
    <property type="project" value="UniProtKB-KW"/>
</dbReference>
<keyword evidence="6" id="KW-0238">DNA-binding</keyword>